<dbReference type="RefSeq" id="WP_009112016.1">
    <property type="nucleotide sequence ID" value="NZ_CP034036.1"/>
</dbReference>
<reference evidence="1 3" key="1">
    <citation type="submission" date="2018-04" db="EMBL/GenBank/DDBJ databases">
        <title>Brenneria corticis sp.nov.</title>
        <authorList>
            <person name="Li Y."/>
        </authorList>
    </citation>
    <scope>NUCLEOTIDE SEQUENCE [LARGE SCALE GENOMIC DNA]</scope>
    <source>
        <strain evidence="1 3">LMG 2694</strain>
    </source>
</reference>
<dbReference type="EMBL" id="QDKK01000019">
    <property type="protein sequence ID" value="PWC23801.1"/>
    <property type="molecule type" value="Genomic_DNA"/>
</dbReference>
<dbReference type="OrthoDB" id="5625143at2"/>
<dbReference type="Proteomes" id="UP000295985">
    <property type="component" value="Unassembled WGS sequence"/>
</dbReference>
<keyword evidence="4" id="KW-1185">Reference proteome</keyword>
<gene>
    <name evidence="1" type="ORF">DDT54_13100</name>
    <name evidence="2" type="ORF">EH206_06650</name>
</gene>
<evidence type="ECO:0000313" key="2">
    <source>
        <dbReference type="EMBL" id="QCR03885.1"/>
    </source>
</evidence>
<sequence>MNDSQLTTGWFCVATEGATIDGRYIDPAWLKDMGATYNPARYTALIWGEHKRNGDNLGEVLAAKHEVIEGESRLFVRIRPTAQLVSYNEKGQKLFCSIEIEEDFPEAGRFYLSGLAVTDSPASVGTDRIRFSANRAYFSRRGKRARLSQPIPCRFSLSPSGWYSAISGG</sequence>
<dbReference type="Pfam" id="PF05929">
    <property type="entry name" value="Phage_GPO"/>
    <property type="match status" value="1"/>
</dbReference>
<proteinExistence type="predicted"/>
<dbReference type="InterPro" id="IPR009228">
    <property type="entry name" value="Capsid_scaffold_GpO"/>
</dbReference>
<dbReference type="AlphaFoldDB" id="A0A2U1UQD5"/>
<dbReference type="Proteomes" id="UP000303847">
    <property type="component" value="Chromosome"/>
</dbReference>
<dbReference type="EMBL" id="CP034036">
    <property type="protein sequence ID" value="QCR03885.1"/>
    <property type="molecule type" value="Genomic_DNA"/>
</dbReference>
<evidence type="ECO:0000313" key="1">
    <source>
        <dbReference type="EMBL" id="PWC23801.1"/>
    </source>
</evidence>
<evidence type="ECO:0000313" key="4">
    <source>
        <dbReference type="Proteomes" id="UP000303847"/>
    </source>
</evidence>
<organism evidence="1 3">
    <name type="scientific">Brenneria nigrifluens DSM 30175 = ATCC 13028</name>
    <dbReference type="NCBI Taxonomy" id="1121120"/>
    <lineage>
        <taxon>Bacteria</taxon>
        <taxon>Pseudomonadati</taxon>
        <taxon>Pseudomonadota</taxon>
        <taxon>Gammaproteobacteria</taxon>
        <taxon>Enterobacterales</taxon>
        <taxon>Pectobacteriaceae</taxon>
        <taxon>Brenneria</taxon>
    </lineage>
</organism>
<evidence type="ECO:0000313" key="3">
    <source>
        <dbReference type="Proteomes" id="UP000295985"/>
    </source>
</evidence>
<protein>
    <submittedName>
        <fullName evidence="1">Capsid protein</fullName>
    </submittedName>
</protein>
<name>A0A2U1UQD5_9GAMM</name>
<reference evidence="2 4" key="2">
    <citation type="submission" date="2018-11" db="EMBL/GenBank/DDBJ databases">
        <title>Genome sequences of Brenneria nigrifluens and Brenneria rubrifaciens.</title>
        <authorList>
            <person name="Poret-Peterson A.T."/>
            <person name="McClean A.E."/>
            <person name="Kluepfel D.A."/>
        </authorList>
    </citation>
    <scope>NUCLEOTIDE SEQUENCE [LARGE SCALE GENOMIC DNA]</scope>
    <source>
        <strain evidence="2 4">ATCC 13028</strain>
    </source>
</reference>
<accession>A0A2U1UQD5</accession>